<dbReference type="eggNOG" id="ENOG5032TKS">
    <property type="taxonomic scope" value="Bacteria"/>
</dbReference>
<gene>
    <name evidence="1" type="ORF">BN988_02866</name>
</gene>
<comment type="caution">
    <text evidence="1">The sequence shown here is derived from an EMBL/GenBank/DDBJ whole genome shotgun (WGS) entry which is preliminary data.</text>
</comment>
<evidence type="ECO:0000313" key="1">
    <source>
        <dbReference type="EMBL" id="CDO04312.1"/>
    </source>
</evidence>
<dbReference type="Pfam" id="PF14022">
    <property type="entry name" value="DUF4238"/>
    <property type="match status" value="1"/>
</dbReference>
<dbReference type="RefSeq" id="WP_231495243.1">
    <property type="nucleotide sequence ID" value="NZ_CABLBW010000002.1"/>
</dbReference>
<protein>
    <recommendedName>
        <fullName evidence="3">DUF4238 domain-containing protein</fullName>
    </recommendedName>
</protein>
<evidence type="ECO:0008006" key="3">
    <source>
        <dbReference type="Google" id="ProtNLM"/>
    </source>
</evidence>
<name>W9AN24_9BACI</name>
<dbReference type="Proteomes" id="UP000028863">
    <property type="component" value="Unassembled WGS sequence"/>
</dbReference>
<dbReference type="EMBL" id="CCAX010000002">
    <property type="protein sequence ID" value="CDO04312.1"/>
    <property type="molecule type" value="Genomic_DNA"/>
</dbReference>
<organism evidence="1 2">
    <name type="scientific">Oceanobacillus picturae</name>
    <dbReference type="NCBI Taxonomy" id="171693"/>
    <lineage>
        <taxon>Bacteria</taxon>
        <taxon>Bacillati</taxon>
        <taxon>Bacillota</taxon>
        <taxon>Bacilli</taxon>
        <taxon>Bacillales</taxon>
        <taxon>Bacillaceae</taxon>
        <taxon>Oceanobacillus</taxon>
    </lineage>
</organism>
<sequence>MKKRRQHYVPKFYLRNFSQNDNSISTFNITNSKYIKNASVKNMCQRNNFYGDDAVVEEFLDIEIERRAAKIIKRIIDTNTIPDFETEFEEYEHLIAFLLVTEGRNLKSADSADHFADTIAKVMLEEHPDFNEIELDKFSVKLNHPANQTIGIALSSTPLVLDLQPVIIVHKTSRKFITSDNPLIRYNNFYIQRNYHGRGSGYATRGLQLFFPISSEKCLLLYDSLIYDIPDKVNHTLFLNKAREVDYLNELFYLNAYNNVFFSERIKEDYIRKIYLRNRNTPKVSDLEREVQFFNSTESDGQLISITNNRVTKKIKLPWIKYSKFAKELPLPAHMGGLQRIESPFIRDYMDK</sequence>
<proteinExistence type="predicted"/>
<reference evidence="1" key="2">
    <citation type="submission" date="2014-03" db="EMBL/GenBank/DDBJ databases">
        <authorList>
            <person name="Urmite Genomes"/>
        </authorList>
    </citation>
    <scope>NUCLEOTIDE SEQUENCE</scope>
    <source>
        <strain evidence="1">S1</strain>
    </source>
</reference>
<reference evidence="1" key="1">
    <citation type="submission" date="2014-03" db="EMBL/GenBank/DDBJ databases">
        <title>Draft genome sequencing of Oceanobacillus picturae strain S1 isolated from human gut.</title>
        <authorList>
            <person name="Croce O."/>
            <person name="Lagier J.C."/>
            <person name="Raoult D."/>
        </authorList>
    </citation>
    <scope>NUCLEOTIDE SEQUENCE [LARGE SCALE GENOMIC DNA]</scope>
    <source>
        <strain evidence="1">S1</strain>
    </source>
</reference>
<evidence type="ECO:0000313" key="2">
    <source>
        <dbReference type="Proteomes" id="UP000028863"/>
    </source>
</evidence>
<keyword evidence="2" id="KW-1185">Reference proteome</keyword>
<dbReference type="InterPro" id="IPR025332">
    <property type="entry name" value="DUF4238"/>
</dbReference>
<accession>W9AN24</accession>
<dbReference type="AlphaFoldDB" id="W9AN24"/>